<dbReference type="SUPFAM" id="SSF46565">
    <property type="entry name" value="Chaperone J-domain"/>
    <property type="match status" value="1"/>
</dbReference>
<dbReference type="Proteomes" id="UP000010482">
    <property type="component" value="Chromosome"/>
</dbReference>
<dbReference type="OrthoDB" id="508466at2"/>
<dbReference type="InterPro" id="IPR036869">
    <property type="entry name" value="J_dom_sf"/>
</dbReference>
<feature type="compositionally biased region" description="Basic residues" evidence="2">
    <location>
        <begin position="1"/>
        <end position="12"/>
    </location>
</feature>
<accession>K9YSU5</accession>
<evidence type="ECO:0000313" key="3">
    <source>
        <dbReference type="EMBL" id="AFZ49959.1"/>
    </source>
</evidence>
<feature type="compositionally biased region" description="Basic and acidic residues" evidence="2">
    <location>
        <begin position="140"/>
        <end position="153"/>
    </location>
</feature>
<evidence type="ECO:0000256" key="2">
    <source>
        <dbReference type="SAM" id="MobiDB-lite"/>
    </source>
</evidence>
<evidence type="ECO:0000313" key="4">
    <source>
        <dbReference type="Proteomes" id="UP000010482"/>
    </source>
</evidence>
<sequence>MTRRTKKSKKKPAVNSDSQTVSLARSSLQEKVEALKQDQEWLFKQIKRKRTELSNFVAQIEEISREMYQRCFPLIEKMMERDREIHRMFKAILRNKKLSKKNQKKIKKVYQELQNDGVISPQTKTDRKQPFSSPETNEQEQEKASTEERKEISDPPSNQRNIRETFLRLASRFHPDKVTDSDTQNQYTAIMQEVNKAYQEGDFAKLLEIERKQHDAETISFSQEAETETDKQHSRLIRENEILRQQYEEIKQELRYLRNTPEGSMVSDYRRAKKEGIDPLQEVVEEGESQLEFITEVRDFVQDFQNRKITLEEFLEGPNIGMELTPEDLEFILDEIIFDLENSRD</sequence>
<protein>
    <submittedName>
        <fullName evidence="3">DnaJ-like protein</fullName>
    </submittedName>
</protein>
<dbReference type="eggNOG" id="COG2214">
    <property type="taxonomic scope" value="Bacteria"/>
</dbReference>
<dbReference type="KEGG" id="dsl:Dacsa_1262"/>
<dbReference type="AlphaFoldDB" id="K9YSU5"/>
<dbReference type="RefSeq" id="WP_015228965.1">
    <property type="nucleotide sequence ID" value="NC_019780.1"/>
</dbReference>
<dbReference type="HOGENOM" id="CLU_780136_0_0_3"/>
<keyword evidence="1" id="KW-0175">Coiled coil</keyword>
<keyword evidence="4" id="KW-1185">Reference proteome</keyword>
<evidence type="ECO:0000256" key="1">
    <source>
        <dbReference type="SAM" id="Coils"/>
    </source>
</evidence>
<feature type="coiled-coil region" evidence="1">
    <location>
        <begin position="233"/>
        <end position="260"/>
    </location>
</feature>
<organism evidence="3 4">
    <name type="scientific">Dactylococcopsis salina (strain PCC 8305)</name>
    <name type="common">Myxobactron salinum</name>
    <dbReference type="NCBI Taxonomy" id="13035"/>
    <lineage>
        <taxon>Bacteria</taxon>
        <taxon>Bacillati</taxon>
        <taxon>Cyanobacteriota</taxon>
        <taxon>Cyanophyceae</taxon>
        <taxon>Nodosilineales</taxon>
        <taxon>Cymatolegaceae</taxon>
        <taxon>Dactylococcopsis</taxon>
    </lineage>
</organism>
<name>K9YSU5_DACS8</name>
<dbReference type="PATRIC" id="fig|13035.3.peg.1417"/>
<dbReference type="EMBL" id="CP003944">
    <property type="protein sequence ID" value="AFZ49959.1"/>
    <property type="molecule type" value="Genomic_DNA"/>
</dbReference>
<proteinExistence type="predicted"/>
<gene>
    <name evidence="3" type="ORF">Dacsa_1262</name>
</gene>
<dbReference type="STRING" id="13035.Dacsa_1262"/>
<dbReference type="Gene3D" id="1.10.287.110">
    <property type="entry name" value="DnaJ domain"/>
    <property type="match status" value="1"/>
</dbReference>
<feature type="region of interest" description="Disordered" evidence="2">
    <location>
        <begin position="1"/>
        <end position="22"/>
    </location>
</feature>
<feature type="region of interest" description="Disordered" evidence="2">
    <location>
        <begin position="111"/>
        <end position="162"/>
    </location>
</feature>
<reference evidence="3" key="1">
    <citation type="submission" date="2012-04" db="EMBL/GenBank/DDBJ databases">
        <title>Finished genome of Dactylococcopsis salina PCC 8305.</title>
        <authorList>
            <consortium name="US DOE Joint Genome Institute"/>
            <person name="Gugger M."/>
            <person name="Coursin T."/>
            <person name="Rippka R."/>
            <person name="Tandeau De Marsac N."/>
            <person name="Huntemann M."/>
            <person name="Wei C.-L."/>
            <person name="Han J."/>
            <person name="Detter J.C."/>
            <person name="Han C."/>
            <person name="Tapia R."/>
            <person name="Daligault H."/>
            <person name="Chen A."/>
            <person name="Krypides N."/>
            <person name="Mavromatis K."/>
            <person name="Markowitz V."/>
            <person name="Szeto E."/>
            <person name="Ivanova N."/>
            <person name="Ovchinnikova G."/>
            <person name="Pagani I."/>
            <person name="Pati A."/>
            <person name="Goodwin L."/>
            <person name="Peters L."/>
            <person name="Pitluck S."/>
            <person name="Woyke T."/>
            <person name="Kerfeld C."/>
        </authorList>
    </citation>
    <scope>NUCLEOTIDE SEQUENCE [LARGE SCALE GENOMIC DNA]</scope>
    <source>
        <strain evidence="3">PCC 8305</strain>
    </source>
</reference>